<dbReference type="SMART" id="SM00271">
    <property type="entry name" value="DnaJ"/>
    <property type="match status" value="1"/>
</dbReference>
<dbReference type="AlphaFoldDB" id="A0A4Q9Q1N0"/>
<evidence type="ECO:0000259" key="4">
    <source>
        <dbReference type="PROSITE" id="PS50076"/>
    </source>
</evidence>
<name>A0A4Q9Q1N0_9APHY</name>
<dbReference type="SUPFAM" id="SSF46565">
    <property type="entry name" value="Chaperone J-domain"/>
    <property type="match status" value="1"/>
</dbReference>
<evidence type="ECO:0000313" key="6">
    <source>
        <dbReference type="Proteomes" id="UP000292082"/>
    </source>
</evidence>
<dbReference type="Pfam" id="PF00226">
    <property type="entry name" value="DnaJ"/>
    <property type="match status" value="1"/>
</dbReference>
<dbReference type="Pfam" id="PF22774">
    <property type="entry name" value="DNAJC11_beta-barrel"/>
    <property type="match status" value="1"/>
</dbReference>
<dbReference type="GO" id="GO:0005739">
    <property type="term" value="C:mitochondrion"/>
    <property type="evidence" value="ECO:0007669"/>
    <property type="project" value="GOC"/>
</dbReference>
<evidence type="ECO:0000256" key="1">
    <source>
        <dbReference type="ARBA" id="ARBA00023186"/>
    </source>
</evidence>
<keyword evidence="3" id="KW-0812">Transmembrane</keyword>
<evidence type="ECO:0000256" key="2">
    <source>
        <dbReference type="SAM" id="MobiDB-lite"/>
    </source>
</evidence>
<evidence type="ECO:0000313" key="5">
    <source>
        <dbReference type="EMBL" id="TBU61087.1"/>
    </source>
</evidence>
<dbReference type="PANTHER" id="PTHR44157:SF1">
    <property type="entry name" value="DNAJ HOMOLOG SUBFAMILY C MEMBER 11"/>
    <property type="match status" value="1"/>
</dbReference>
<dbReference type="PRINTS" id="PR00625">
    <property type="entry name" value="JDOMAIN"/>
</dbReference>
<dbReference type="CDD" id="cd06257">
    <property type="entry name" value="DnaJ"/>
    <property type="match status" value="1"/>
</dbReference>
<dbReference type="PANTHER" id="PTHR44157">
    <property type="entry name" value="DNAJ HOMOLOG SUBFAMILY C MEMBER 11"/>
    <property type="match status" value="1"/>
</dbReference>
<accession>A0A4Q9Q1N0</accession>
<dbReference type="InterPro" id="IPR024586">
    <property type="entry name" value="DnaJ-like_C11_C"/>
</dbReference>
<dbReference type="Proteomes" id="UP000292082">
    <property type="component" value="Unassembled WGS sequence"/>
</dbReference>
<dbReference type="STRING" id="114155.A0A4Q9Q1N0"/>
<feature type="transmembrane region" description="Helical" evidence="3">
    <location>
        <begin position="446"/>
        <end position="464"/>
    </location>
</feature>
<dbReference type="GO" id="GO:0042407">
    <property type="term" value="P:cristae formation"/>
    <property type="evidence" value="ECO:0007669"/>
    <property type="project" value="TreeGrafter"/>
</dbReference>
<reference evidence="5 6" key="1">
    <citation type="submission" date="2019-01" db="EMBL/GenBank/DDBJ databases">
        <title>Draft genome sequences of three monokaryotic isolates of the white-rot basidiomycete fungus Dichomitus squalens.</title>
        <authorList>
            <consortium name="DOE Joint Genome Institute"/>
            <person name="Lopez S.C."/>
            <person name="Andreopoulos B."/>
            <person name="Pangilinan J."/>
            <person name="Lipzen A."/>
            <person name="Riley R."/>
            <person name="Ahrendt S."/>
            <person name="Ng V."/>
            <person name="Barry K."/>
            <person name="Daum C."/>
            <person name="Grigoriev I.V."/>
            <person name="Hilden K.S."/>
            <person name="Makela M.R."/>
            <person name="de Vries R.P."/>
        </authorList>
    </citation>
    <scope>NUCLEOTIDE SEQUENCE [LARGE SCALE GENOMIC DNA]</scope>
    <source>
        <strain evidence="5 6">CBS 464.89</strain>
    </source>
</reference>
<evidence type="ECO:0000256" key="3">
    <source>
        <dbReference type="SAM" id="Phobius"/>
    </source>
</evidence>
<dbReference type="InterPro" id="IPR036869">
    <property type="entry name" value="J_dom_sf"/>
</dbReference>
<organism evidence="5 6">
    <name type="scientific">Dichomitus squalens</name>
    <dbReference type="NCBI Taxonomy" id="114155"/>
    <lineage>
        <taxon>Eukaryota</taxon>
        <taxon>Fungi</taxon>
        <taxon>Dikarya</taxon>
        <taxon>Basidiomycota</taxon>
        <taxon>Agaricomycotina</taxon>
        <taxon>Agaricomycetes</taxon>
        <taxon>Polyporales</taxon>
        <taxon>Polyporaceae</taxon>
        <taxon>Dichomitus</taxon>
    </lineage>
</organism>
<dbReference type="PROSITE" id="PS50076">
    <property type="entry name" value="DNAJ_2"/>
    <property type="match status" value="1"/>
</dbReference>
<keyword evidence="6" id="KW-1185">Reference proteome</keyword>
<dbReference type="EMBL" id="ML145100">
    <property type="protein sequence ID" value="TBU61087.1"/>
    <property type="molecule type" value="Genomic_DNA"/>
</dbReference>
<feature type="domain" description="J" evidence="4">
    <location>
        <begin position="20"/>
        <end position="88"/>
    </location>
</feature>
<protein>
    <submittedName>
        <fullName evidence="5">DnaJ-domain-containing protein</fullName>
    </submittedName>
</protein>
<sequence length="643" mass="71564">MPGNVDGSIDAGLPPDDQEHFYSVLNLPKTASDQEIRERYRQLSIVFHPDKQVDERRKEAATQRFLEVQKAYEVLSDPVTRRAYDILGPEGLQLLQSADFKHAAEEEFEDALRRQQREQARLRVEQAVHPRGNITIGFDASSLFDDEYEAADGSLVSPWQNFLFALHDVRKNKFSVRHRIQAEVSKKTWLVLASRVTLGSGSGNRPGGYVGSTMMGTVRHHFSPRLDFEATTSLMSVSGLILKSTYRTDDYVVTCQSELSSAFIAQPFRPRRNGPLLLPPLSVSVFRRLFPKSPTQGMLEASISPAGPRIAIGVTSSAFHDSSPDRVTDDEPSDTESPFRAPSSSGLALYSSDWQLGFDLAGLGSGLNGRYGITFLELGVTFQTVLRLGFAGFTWLAGGDWRGNNAAIGANVSVNSDGVVVRVDATYHGQTLTLPIILSHEHNQSVGLWAAVLPSTVLALVYYFRLRPRHRKQRLTYLQQARQQLREEKSDLLRQWQETILLLQDTASRHMRAEEACDGLVILDARYGPSERDEGTEGLDVDVTIPVRALVNSSQLYIPGKRSKAGIPGFYDPVAGVPKTLRVRYRFRGREHYAEIPDSMPVVLPLKGTLRFPTQMCAMILRGDGTRSFHNVTKEALSLGAQH</sequence>
<dbReference type="InterPro" id="IPR001623">
    <property type="entry name" value="DnaJ_domain"/>
</dbReference>
<dbReference type="Gene3D" id="1.10.287.110">
    <property type="entry name" value="DnaJ domain"/>
    <property type="match status" value="1"/>
</dbReference>
<gene>
    <name evidence="5" type="ORF">BD310DRAFT_813734</name>
</gene>
<feature type="region of interest" description="Disordered" evidence="2">
    <location>
        <begin position="318"/>
        <end position="343"/>
    </location>
</feature>
<dbReference type="InterPro" id="IPR055225">
    <property type="entry name" value="DNAJC11-like_beta-barrel"/>
</dbReference>
<keyword evidence="1" id="KW-0143">Chaperone</keyword>
<keyword evidence="3" id="KW-1133">Transmembrane helix</keyword>
<dbReference type="Pfam" id="PF11875">
    <property type="entry name" value="DnaJ-like_C11_C"/>
    <property type="match status" value="1"/>
</dbReference>
<keyword evidence="3" id="KW-0472">Membrane</keyword>
<dbReference type="InterPro" id="IPR052243">
    <property type="entry name" value="Mito_inner_membrane_organizer"/>
</dbReference>
<proteinExistence type="predicted"/>